<reference evidence="2 3" key="1">
    <citation type="submission" date="2016-03" db="EMBL/GenBank/DDBJ databases">
        <title>Comparative genomics of Pseudogymnoascus destructans, the fungus causing white-nose syndrome of bats.</title>
        <authorList>
            <person name="Palmer J.M."/>
            <person name="Drees K.P."/>
            <person name="Foster J.T."/>
            <person name="Lindner D.L."/>
        </authorList>
    </citation>
    <scope>NUCLEOTIDE SEQUENCE [LARGE SCALE GENOMIC DNA]</scope>
    <source>
        <strain evidence="2 3">UAMH 10579</strain>
    </source>
</reference>
<dbReference type="Proteomes" id="UP000091956">
    <property type="component" value="Unassembled WGS sequence"/>
</dbReference>
<feature type="compositionally biased region" description="Acidic residues" evidence="1">
    <location>
        <begin position="99"/>
        <end position="110"/>
    </location>
</feature>
<organism evidence="2 3">
    <name type="scientific">Pseudogymnoascus verrucosus</name>
    <dbReference type="NCBI Taxonomy" id="342668"/>
    <lineage>
        <taxon>Eukaryota</taxon>
        <taxon>Fungi</taxon>
        <taxon>Dikarya</taxon>
        <taxon>Ascomycota</taxon>
        <taxon>Pezizomycotina</taxon>
        <taxon>Leotiomycetes</taxon>
        <taxon>Thelebolales</taxon>
        <taxon>Thelebolaceae</taxon>
        <taxon>Pseudogymnoascus</taxon>
    </lineage>
</organism>
<evidence type="ECO:0000313" key="2">
    <source>
        <dbReference type="EMBL" id="OBT91538.1"/>
    </source>
</evidence>
<dbReference type="RefSeq" id="XP_018125271.1">
    <property type="nucleotide sequence ID" value="XM_018279841.2"/>
</dbReference>
<reference evidence="3" key="2">
    <citation type="journal article" date="2018" name="Nat. Commun.">
        <title>Extreme sensitivity to ultraviolet light in the fungal pathogen causing white-nose syndrome of bats.</title>
        <authorList>
            <person name="Palmer J.M."/>
            <person name="Drees K.P."/>
            <person name="Foster J.T."/>
            <person name="Lindner D.L."/>
        </authorList>
    </citation>
    <scope>NUCLEOTIDE SEQUENCE [LARGE SCALE GENOMIC DNA]</scope>
    <source>
        <strain evidence="3">UAMH 10579</strain>
    </source>
</reference>
<feature type="region of interest" description="Disordered" evidence="1">
    <location>
        <begin position="68"/>
        <end position="110"/>
    </location>
</feature>
<dbReference type="GeneID" id="28843829"/>
<keyword evidence="3" id="KW-1185">Reference proteome</keyword>
<proteinExistence type="predicted"/>
<dbReference type="AlphaFoldDB" id="A0A1B8G6T3"/>
<protein>
    <submittedName>
        <fullName evidence="2">Uncharacterized protein</fullName>
    </submittedName>
</protein>
<evidence type="ECO:0000256" key="1">
    <source>
        <dbReference type="SAM" id="MobiDB-lite"/>
    </source>
</evidence>
<evidence type="ECO:0000313" key="3">
    <source>
        <dbReference type="Proteomes" id="UP000091956"/>
    </source>
</evidence>
<gene>
    <name evidence="2" type="ORF">VE01_10443</name>
</gene>
<feature type="region of interest" description="Disordered" evidence="1">
    <location>
        <begin position="1"/>
        <end position="43"/>
    </location>
</feature>
<dbReference type="OrthoDB" id="3944545at2759"/>
<name>A0A1B8G6T3_9PEZI</name>
<dbReference type="EMBL" id="KV460287">
    <property type="protein sequence ID" value="OBT91538.1"/>
    <property type="molecule type" value="Genomic_DNA"/>
</dbReference>
<dbReference type="STRING" id="342668.A0A1B8G6T3"/>
<accession>A0A1B8G6T3</accession>
<sequence>MATSQSNHQDEAQAPPYPSYEEIRSDISLVQPTVDGTPVSKMPLYEPKVSSITVSVWDLDLWENDWLDEHDQHSSPSGGEGEPNARYGRLPDLGLEGGEREEEEEEDEDYDPNIQLLICCGEIRPHGKDVKLVVKPATGGEGFVTVHDYVSALHPWLMNMKEDIVNAKGVLDQPVPPVTELLVDCTPLEHVVIN</sequence>